<dbReference type="EMBL" id="JANBUL010000036">
    <property type="protein sequence ID" value="KAJ2783939.1"/>
    <property type="molecule type" value="Genomic_DNA"/>
</dbReference>
<dbReference type="InterPro" id="IPR048565">
    <property type="entry name" value="S1_RRP4"/>
</dbReference>
<keyword evidence="10" id="KW-1185">Reference proteome</keyword>
<dbReference type="InterPro" id="IPR025721">
    <property type="entry name" value="Exosome_cplx_N_dom"/>
</dbReference>
<dbReference type="GO" id="GO:0000176">
    <property type="term" value="C:nuclear exosome (RNase complex)"/>
    <property type="evidence" value="ECO:0007669"/>
    <property type="project" value="TreeGrafter"/>
</dbReference>
<evidence type="ECO:0000256" key="6">
    <source>
        <dbReference type="ARBA" id="ARBA00023242"/>
    </source>
</evidence>
<dbReference type="Gene3D" id="2.40.50.140">
    <property type="entry name" value="Nucleic acid-binding proteins"/>
    <property type="match status" value="1"/>
</dbReference>
<evidence type="ECO:0000256" key="7">
    <source>
        <dbReference type="SAM" id="MobiDB-lite"/>
    </source>
</evidence>
<dbReference type="GO" id="GO:0034475">
    <property type="term" value="P:U4 snRNA 3'-end processing"/>
    <property type="evidence" value="ECO:0007669"/>
    <property type="project" value="TreeGrafter"/>
</dbReference>
<dbReference type="InterPro" id="IPR004088">
    <property type="entry name" value="KH_dom_type_1"/>
</dbReference>
<dbReference type="Pfam" id="PF14382">
    <property type="entry name" value="ECR1_N"/>
    <property type="match status" value="1"/>
</dbReference>
<dbReference type="OrthoDB" id="1650at2759"/>
<dbReference type="InterPro" id="IPR036612">
    <property type="entry name" value="KH_dom_type_1_sf"/>
</dbReference>
<evidence type="ECO:0000256" key="4">
    <source>
        <dbReference type="ARBA" id="ARBA00022835"/>
    </source>
</evidence>
<dbReference type="GO" id="GO:0071035">
    <property type="term" value="P:nuclear polyadenylation-dependent rRNA catabolic process"/>
    <property type="evidence" value="ECO:0007669"/>
    <property type="project" value="TreeGrafter"/>
</dbReference>
<protein>
    <submittedName>
        <fullName evidence="9">Exosome complex component rrp4</fullName>
    </submittedName>
</protein>
<dbReference type="InterPro" id="IPR003029">
    <property type="entry name" value="S1_domain"/>
</dbReference>
<dbReference type="PANTHER" id="PTHR21321">
    <property type="entry name" value="PNAS-3 RELATED"/>
    <property type="match status" value="1"/>
</dbReference>
<evidence type="ECO:0000256" key="1">
    <source>
        <dbReference type="ARBA" id="ARBA00004123"/>
    </source>
</evidence>
<dbReference type="Gene3D" id="2.40.50.100">
    <property type="match status" value="1"/>
</dbReference>
<dbReference type="GO" id="GO:0071038">
    <property type="term" value="P:TRAMP-dependent tRNA surveillance pathway"/>
    <property type="evidence" value="ECO:0007669"/>
    <property type="project" value="TreeGrafter"/>
</dbReference>
<dbReference type="GO" id="GO:0071034">
    <property type="term" value="P:CUT catabolic process"/>
    <property type="evidence" value="ECO:0007669"/>
    <property type="project" value="TreeGrafter"/>
</dbReference>
<dbReference type="CDD" id="cd05789">
    <property type="entry name" value="S1_Rrp4"/>
    <property type="match status" value="1"/>
</dbReference>
<dbReference type="GO" id="GO:0000177">
    <property type="term" value="C:cytoplasmic exosome (RNase complex)"/>
    <property type="evidence" value="ECO:0007669"/>
    <property type="project" value="TreeGrafter"/>
</dbReference>
<dbReference type="Pfam" id="PF21266">
    <property type="entry name" value="S1_RRP4"/>
    <property type="match status" value="1"/>
</dbReference>
<dbReference type="InterPro" id="IPR012340">
    <property type="entry name" value="NA-bd_OB-fold"/>
</dbReference>
<dbReference type="SMART" id="SM00316">
    <property type="entry name" value="S1"/>
    <property type="match status" value="1"/>
</dbReference>
<dbReference type="SUPFAM" id="SSF50249">
    <property type="entry name" value="Nucleic acid-binding proteins"/>
    <property type="match status" value="1"/>
</dbReference>
<dbReference type="Proteomes" id="UP001140217">
    <property type="component" value="Unassembled WGS sequence"/>
</dbReference>
<dbReference type="AlphaFoldDB" id="A0A9W8HH83"/>
<dbReference type="GO" id="GO:0000467">
    <property type="term" value="P:exonucleolytic trimming to generate mature 3'-end of 5.8S rRNA from tricistronic rRNA transcript (SSU-rRNA, 5.8S rRNA, LSU-rRNA)"/>
    <property type="evidence" value="ECO:0007669"/>
    <property type="project" value="TreeGrafter"/>
</dbReference>
<dbReference type="GO" id="GO:0071028">
    <property type="term" value="P:nuclear mRNA surveillance"/>
    <property type="evidence" value="ECO:0007669"/>
    <property type="project" value="UniProtKB-ARBA"/>
</dbReference>
<keyword evidence="5" id="KW-0694">RNA-binding</keyword>
<feature type="domain" description="S1 motif" evidence="8">
    <location>
        <begin position="204"/>
        <end position="284"/>
    </location>
</feature>
<evidence type="ECO:0000259" key="8">
    <source>
        <dbReference type="SMART" id="SM00316"/>
    </source>
</evidence>
<keyword evidence="6" id="KW-0539">Nucleus</keyword>
<accession>A0A9W8HH83</accession>
<evidence type="ECO:0000256" key="3">
    <source>
        <dbReference type="ARBA" id="ARBA00022552"/>
    </source>
</evidence>
<organism evidence="9 10">
    <name type="scientific">Coemansia javaensis</name>
    <dbReference type="NCBI Taxonomy" id="2761396"/>
    <lineage>
        <taxon>Eukaryota</taxon>
        <taxon>Fungi</taxon>
        <taxon>Fungi incertae sedis</taxon>
        <taxon>Zoopagomycota</taxon>
        <taxon>Kickxellomycotina</taxon>
        <taxon>Kickxellomycetes</taxon>
        <taxon>Kickxellales</taxon>
        <taxon>Kickxellaceae</taxon>
        <taxon>Coemansia</taxon>
    </lineage>
</organism>
<dbReference type="SUPFAM" id="SSF54791">
    <property type="entry name" value="Eukaryotic type KH-domain (KH-domain type I)"/>
    <property type="match status" value="1"/>
</dbReference>
<dbReference type="GO" id="GO:0003723">
    <property type="term" value="F:RNA binding"/>
    <property type="evidence" value="ECO:0007669"/>
    <property type="project" value="UniProtKB-KW"/>
</dbReference>
<dbReference type="InterPro" id="IPR026699">
    <property type="entry name" value="Exosome_RNA_bind1/RRP40/RRP4"/>
</dbReference>
<evidence type="ECO:0000256" key="5">
    <source>
        <dbReference type="ARBA" id="ARBA00022884"/>
    </source>
</evidence>
<dbReference type="PANTHER" id="PTHR21321:SF4">
    <property type="entry name" value="EXOSOME COMPLEX COMPONENT RRP4"/>
    <property type="match status" value="1"/>
</dbReference>
<evidence type="ECO:0000313" key="9">
    <source>
        <dbReference type="EMBL" id="KAJ2783939.1"/>
    </source>
</evidence>
<keyword evidence="4" id="KW-0271">Exosome</keyword>
<keyword evidence="3" id="KW-0698">rRNA processing</keyword>
<feature type="region of interest" description="Disordered" evidence="7">
    <location>
        <begin position="99"/>
        <end position="128"/>
    </location>
</feature>
<gene>
    <name evidence="9" type="primary">rrp4</name>
    <name evidence="9" type="ORF">H4R18_001422</name>
</gene>
<proteinExistence type="inferred from homology"/>
<reference evidence="9" key="1">
    <citation type="submission" date="2022-07" db="EMBL/GenBank/DDBJ databases">
        <title>Phylogenomic reconstructions and comparative analyses of Kickxellomycotina fungi.</title>
        <authorList>
            <person name="Reynolds N.K."/>
            <person name="Stajich J.E."/>
            <person name="Barry K."/>
            <person name="Grigoriev I.V."/>
            <person name="Crous P."/>
            <person name="Smith M.E."/>
        </authorList>
    </citation>
    <scope>NUCLEOTIDE SEQUENCE</scope>
    <source>
        <strain evidence="9">NBRC 105414</strain>
    </source>
</reference>
<name>A0A9W8HH83_9FUNG</name>
<dbReference type="GO" id="GO:0071051">
    <property type="term" value="P:poly(A)-dependent snoRNA 3'-end processing"/>
    <property type="evidence" value="ECO:0007669"/>
    <property type="project" value="TreeGrafter"/>
</dbReference>
<dbReference type="SUPFAM" id="SSF110324">
    <property type="entry name" value="Ribosomal L27 protein-like"/>
    <property type="match status" value="1"/>
</dbReference>
<comment type="caution">
    <text evidence="9">The sequence shown here is derived from an EMBL/GenBank/DDBJ whole genome shotgun (WGS) entry which is preliminary data.</text>
</comment>
<evidence type="ECO:0000256" key="2">
    <source>
        <dbReference type="ARBA" id="ARBA00009155"/>
    </source>
</evidence>
<comment type="similarity">
    <text evidence="2">Belongs to the RRP4 family.</text>
</comment>
<dbReference type="CDD" id="cd22525">
    <property type="entry name" value="KH-I_Rrp4_eukar"/>
    <property type="match status" value="1"/>
</dbReference>
<dbReference type="Pfam" id="PF15985">
    <property type="entry name" value="KH_6"/>
    <property type="match status" value="1"/>
</dbReference>
<comment type="subcellular location">
    <subcellularLocation>
        <location evidence="1">Nucleus</location>
    </subcellularLocation>
</comment>
<dbReference type="FunFam" id="2.40.50.140:FF:000038">
    <property type="entry name" value="Exosome complex component RRP4"/>
    <property type="match status" value="1"/>
</dbReference>
<sequence>MPAGDADEHVGGGGRIGMGVAGLGPAKRGGGAADAVVRERIPPGREHDALAYLTDPKQGDVKTLTAQARTLRKVTLRRRWQALYDEYWKPRNRLQLDLEAASPISPTTRRRRMRDTPRPQTDRVAGTPSWDAARCMDVDMEAPAASVAARIVTPGSAITSDPAFMRGHGTFGEGGTIYSSVAGVVERINKLVSVRSLKQRYSGEIGDIVVGRITAVGSKRWSVDVNSRQDGVLLLSSINLPGGIQRRKSESDELQMRTFFAEGDLVFAEVQSYFVDGALSLHTRSIQYGKLRNGTFVSVFPQLVPRSRTHFHTLPCGVDIVLGVNGYIWVSKHVPAAAVEANAEHIYSDKNEPIADEEREAIARVANCIQLLNRLYVKITETSVIFAYEESLGHAAKDLLALDTATELAHGVAARLKQQSE</sequence>
<evidence type="ECO:0000313" key="10">
    <source>
        <dbReference type="Proteomes" id="UP001140217"/>
    </source>
</evidence>